<feature type="compositionally biased region" description="Polar residues" evidence="1">
    <location>
        <begin position="49"/>
        <end position="63"/>
    </location>
</feature>
<evidence type="ECO:0000313" key="2">
    <source>
        <dbReference type="EMBL" id="KAK0660084.1"/>
    </source>
</evidence>
<dbReference type="Proteomes" id="UP001174997">
    <property type="component" value="Unassembled WGS sequence"/>
</dbReference>
<comment type="caution">
    <text evidence="2">The sequence shown here is derived from an EMBL/GenBank/DDBJ whole genome shotgun (WGS) entry which is preliminary data.</text>
</comment>
<evidence type="ECO:0000313" key="3">
    <source>
        <dbReference type="Proteomes" id="UP001174997"/>
    </source>
</evidence>
<name>A0AA39YWY0_9PEZI</name>
<evidence type="ECO:0000256" key="1">
    <source>
        <dbReference type="SAM" id="MobiDB-lite"/>
    </source>
</evidence>
<sequence>MFTIVIQMHAVFNGVVGSNSIAGLGNIVELNNKAGFNNDTATESRDTSEANSCLSATPDTTSEPVEFSSKRKNFTKPKELAKFNSSSKRIDHARSFPNARGPRTNRRLRKIKNATRPSVPIVYTNGTTPYRVENPMPEGALGLAASRWAVKKPSEEVVTSEGAQPVIESLTPRPLGLAASRWA</sequence>
<accession>A0AA39YWY0</accession>
<keyword evidence="3" id="KW-1185">Reference proteome</keyword>
<reference evidence="2" key="1">
    <citation type="submission" date="2023-06" db="EMBL/GenBank/DDBJ databases">
        <title>Genome-scale phylogeny and comparative genomics of the fungal order Sordariales.</title>
        <authorList>
            <consortium name="Lawrence Berkeley National Laboratory"/>
            <person name="Hensen N."/>
            <person name="Bonometti L."/>
            <person name="Westerberg I."/>
            <person name="Brannstrom I.O."/>
            <person name="Guillou S."/>
            <person name="Cros-Aarteil S."/>
            <person name="Calhoun S."/>
            <person name="Haridas S."/>
            <person name="Kuo A."/>
            <person name="Mondo S."/>
            <person name="Pangilinan J."/>
            <person name="Riley R."/>
            <person name="Labutti K."/>
            <person name="Andreopoulos B."/>
            <person name="Lipzen A."/>
            <person name="Chen C."/>
            <person name="Yanf M."/>
            <person name="Daum C."/>
            <person name="Ng V."/>
            <person name="Clum A."/>
            <person name="Steindorff A."/>
            <person name="Ohm R."/>
            <person name="Martin F."/>
            <person name="Silar P."/>
            <person name="Natvig D."/>
            <person name="Lalanne C."/>
            <person name="Gautier V."/>
            <person name="Ament-Velasquez S.L."/>
            <person name="Kruys A."/>
            <person name="Hutchinson M.I."/>
            <person name="Powell A.J."/>
            <person name="Barry K."/>
            <person name="Miller A.N."/>
            <person name="Grigoriev I.V."/>
            <person name="Debuchy R."/>
            <person name="Gladieux P."/>
            <person name="Thoren M.H."/>
            <person name="Johannesson H."/>
        </authorList>
    </citation>
    <scope>NUCLEOTIDE SEQUENCE</scope>
    <source>
        <strain evidence="2">CBS 307.81</strain>
    </source>
</reference>
<organism evidence="2 3">
    <name type="scientific">Cercophora samala</name>
    <dbReference type="NCBI Taxonomy" id="330535"/>
    <lineage>
        <taxon>Eukaryota</taxon>
        <taxon>Fungi</taxon>
        <taxon>Dikarya</taxon>
        <taxon>Ascomycota</taxon>
        <taxon>Pezizomycotina</taxon>
        <taxon>Sordariomycetes</taxon>
        <taxon>Sordariomycetidae</taxon>
        <taxon>Sordariales</taxon>
        <taxon>Lasiosphaeriaceae</taxon>
        <taxon>Cercophora</taxon>
    </lineage>
</organism>
<gene>
    <name evidence="2" type="ORF">QBC41DRAFT_307794</name>
</gene>
<protein>
    <submittedName>
        <fullName evidence="2">Uncharacterized protein</fullName>
    </submittedName>
</protein>
<dbReference type="AlphaFoldDB" id="A0AA39YWY0"/>
<proteinExistence type="predicted"/>
<feature type="region of interest" description="Disordered" evidence="1">
    <location>
        <begin position="39"/>
        <end position="103"/>
    </location>
</feature>
<dbReference type="EMBL" id="JAULSY010000172">
    <property type="protein sequence ID" value="KAK0660084.1"/>
    <property type="molecule type" value="Genomic_DNA"/>
</dbReference>